<dbReference type="Pfam" id="PF02022">
    <property type="entry name" value="Integrase_Zn"/>
    <property type="match status" value="1"/>
</dbReference>
<dbReference type="Proteomes" id="UP000545435">
    <property type="component" value="Unassembled WGS sequence"/>
</dbReference>
<dbReference type="EMBL" id="VXAI01000673">
    <property type="protein sequence ID" value="NXJ71761.1"/>
    <property type="molecule type" value="Genomic_DNA"/>
</dbReference>
<dbReference type="InterPro" id="IPR017856">
    <property type="entry name" value="Integrase-like_N"/>
</dbReference>
<accession>A0A7L0DM54</accession>
<dbReference type="GO" id="GO:0035613">
    <property type="term" value="F:RNA stem-loop binding"/>
    <property type="evidence" value="ECO:0007669"/>
    <property type="project" value="TreeGrafter"/>
</dbReference>
<evidence type="ECO:0000313" key="11">
    <source>
        <dbReference type="Proteomes" id="UP000545435"/>
    </source>
</evidence>
<keyword evidence="5" id="KW-0255">Endonuclease</keyword>
<evidence type="ECO:0000259" key="9">
    <source>
        <dbReference type="PROSITE" id="PS50876"/>
    </source>
</evidence>
<dbReference type="AlphaFoldDB" id="A0A7L0DM54"/>
<gene>
    <name evidence="10" type="primary">Ervk8_1</name>
    <name evidence="10" type="ORF">ROSBEN_R15610</name>
</gene>
<evidence type="ECO:0000256" key="5">
    <source>
        <dbReference type="ARBA" id="ARBA00022759"/>
    </source>
</evidence>
<dbReference type="GO" id="GO:0008270">
    <property type="term" value="F:zinc ion binding"/>
    <property type="evidence" value="ECO:0007669"/>
    <property type="project" value="UniProtKB-KW"/>
</dbReference>
<sequence length="84" mass="9229">MGALQPGLPSPTMLPKGWNLLVVDLKDCFFTIPLACHQTPVSRVEAARISHEQFHQNAKGLQCQFSLAINEAQSIVKTCPQCSH</sequence>
<comment type="caution">
    <text evidence="10">The sequence shown here is derived from an EMBL/GenBank/DDBJ whole genome shotgun (WGS) entry which is preliminary data.</text>
</comment>
<evidence type="ECO:0000256" key="4">
    <source>
        <dbReference type="ARBA" id="ARBA00022723"/>
    </source>
</evidence>
<dbReference type="GO" id="GO:0016787">
    <property type="term" value="F:hydrolase activity"/>
    <property type="evidence" value="ECO:0007669"/>
    <property type="project" value="UniProtKB-KW"/>
</dbReference>
<dbReference type="Gene3D" id="1.10.10.200">
    <property type="match status" value="1"/>
</dbReference>
<keyword evidence="4" id="KW-0479">Metal-binding</keyword>
<keyword evidence="1" id="KW-0808">Transferase</keyword>
<feature type="non-terminal residue" evidence="10">
    <location>
        <position position="84"/>
    </location>
</feature>
<feature type="non-terminal residue" evidence="10">
    <location>
        <position position="1"/>
    </location>
</feature>
<dbReference type="PANTHER" id="PTHR41694:SF3">
    <property type="entry name" value="RNA-DIRECTED DNA POLYMERASE-RELATED"/>
    <property type="match status" value="1"/>
</dbReference>
<keyword evidence="11" id="KW-1185">Reference proteome</keyword>
<evidence type="ECO:0000256" key="2">
    <source>
        <dbReference type="ARBA" id="ARBA00022695"/>
    </source>
</evidence>
<organism evidence="10 11">
    <name type="scientific">Rostratula benghalensis</name>
    <name type="common">greater painted-snipe</name>
    <dbReference type="NCBI Taxonomy" id="118793"/>
    <lineage>
        <taxon>Eukaryota</taxon>
        <taxon>Metazoa</taxon>
        <taxon>Chordata</taxon>
        <taxon>Craniata</taxon>
        <taxon>Vertebrata</taxon>
        <taxon>Euteleostomi</taxon>
        <taxon>Archelosauria</taxon>
        <taxon>Archosauria</taxon>
        <taxon>Dinosauria</taxon>
        <taxon>Saurischia</taxon>
        <taxon>Theropoda</taxon>
        <taxon>Coelurosauria</taxon>
        <taxon>Aves</taxon>
        <taxon>Neognathae</taxon>
        <taxon>Neoaves</taxon>
        <taxon>Charadriiformes</taxon>
        <taxon>Rostratulidae</taxon>
        <taxon>Rostratula</taxon>
    </lineage>
</organism>
<proteinExistence type="predicted"/>
<name>A0A7L0DM54_9CHAR</name>
<keyword evidence="8" id="KW-0863">Zinc-finger</keyword>
<protein>
    <submittedName>
        <fullName evidence="10">POK8 protein</fullName>
    </submittedName>
</protein>
<keyword evidence="2" id="KW-0548">Nucleotidyltransferase</keyword>
<keyword evidence="3" id="KW-0540">Nuclease</keyword>
<evidence type="ECO:0000313" key="10">
    <source>
        <dbReference type="EMBL" id="NXJ71761.1"/>
    </source>
</evidence>
<reference evidence="10 11" key="1">
    <citation type="submission" date="2019-09" db="EMBL/GenBank/DDBJ databases">
        <title>Bird 10,000 Genomes (B10K) Project - Family phase.</title>
        <authorList>
            <person name="Zhang G."/>
        </authorList>
    </citation>
    <scope>NUCLEOTIDE SEQUENCE [LARGE SCALE GENOMIC DNA]</scope>
    <source>
        <strain evidence="10">B10K-DU-006-20</strain>
        <tissue evidence="10">Mixed tissue sample</tissue>
    </source>
</reference>
<dbReference type="PROSITE" id="PS50876">
    <property type="entry name" value="ZF_INTEGRASE"/>
    <property type="match status" value="1"/>
</dbReference>
<dbReference type="SUPFAM" id="SSF46919">
    <property type="entry name" value="N-terminal Zn binding domain of HIV integrase"/>
    <property type="match status" value="1"/>
</dbReference>
<keyword evidence="8" id="KW-0862">Zinc</keyword>
<keyword evidence="7" id="KW-0695">RNA-directed DNA polymerase</keyword>
<feature type="domain" description="Integrase-type" evidence="9">
    <location>
        <begin position="42"/>
        <end position="83"/>
    </location>
</feature>
<evidence type="ECO:0000256" key="3">
    <source>
        <dbReference type="ARBA" id="ARBA00022722"/>
    </source>
</evidence>
<evidence type="ECO:0000256" key="1">
    <source>
        <dbReference type="ARBA" id="ARBA00022679"/>
    </source>
</evidence>
<dbReference type="InterPro" id="IPR003308">
    <property type="entry name" value="Integrase_Zn-bd_dom_N"/>
</dbReference>
<evidence type="ECO:0000256" key="6">
    <source>
        <dbReference type="ARBA" id="ARBA00022801"/>
    </source>
</evidence>
<dbReference type="PANTHER" id="PTHR41694">
    <property type="entry name" value="ENDOGENOUS RETROVIRUS GROUP K MEMBER POL PROTEIN"/>
    <property type="match status" value="1"/>
</dbReference>
<keyword evidence="6" id="KW-0378">Hydrolase</keyword>
<dbReference type="GO" id="GO:0004519">
    <property type="term" value="F:endonuclease activity"/>
    <property type="evidence" value="ECO:0007669"/>
    <property type="project" value="UniProtKB-KW"/>
</dbReference>
<dbReference type="GO" id="GO:0003964">
    <property type="term" value="F:RNA-directed DNA polymerase activity"/>
    <property type="evidence" value="ECO:0007669"/>
    <property type="project" value="UniProtKB-KW"/>
</dbReference>
<dbReference type="SUPFAM" id="SSF56672">
    <property type="entry name" value="DNA/RNA polymerases"/>
    <property type="match status" value="1"/>
</dbReference>
<evidence type="ECO:0000256" key="7">
    <source>
        <dbReference type="ARBA" id="ARBA00022918"/>
    </source>
</evidence>
<evidence type="ECO:0000256" key="8">
    <source>
        <dbReference type="PROSITE-ProRule" id="PRU00450"/>
    </source>
</evidence>
<dbReference type="InterPro" id="IPR043502">
    <property type="entry name" value="DNA/RNA_pol_sf"/>
</dbReference>